<dbReference type="RefSeq" id="WP_163074878.1">
    <property type="nucleotide sequence ID" value="NZ_CP048630.1"/>
</dbReference>
<accession>A0A6P1YNI8</accession>
<name>A0A6P1YNI8_9HYPH</name>
<feature type="compositionally biased region" description="Pro residues" evidence="1">
    <location>
        <begin position="131"/>
        <end position="147"/>
    </location>
</feature>
<dbReference type="KEGG" id="apra:G3A50_08765"/>
<feature type="compositionally biased region" description="Gly residues" evidence="1">
    <location>
        <begin position="231"/>
        <end position="243"/>
    </location>
</feature>
<dbReference type="Proteomes" id="UP000464751">
    <property type="component" value="Chromosome"/>
</dbReference>
<proteinExistence type="predicted"/>
<evidence type="ECO:0000256" key="1">
    <source>
        <dbReference type="SAM" id="MobiDB-lite"/>
    </source>
</evidence>
<protein>
    <submittedName>
        <fullName evidence="2">DUF2076 domain-containing protein</fullName>
    </submittedName>
</protein>
<evidence type="ECO:0000313" key="2">
    <source>
        <dbReference type="EMBL" id="QIB33783.1"/>
    </source>
</evidence>
<evidence type="ECO:0000313" key="3">
    <source>
        <dbReference type="Proteomes" id="UP000464751"/>
    </source>
</evidence>
<dbReference type="AlphaFoldDB" id="A0A6P1YNI8"/>
<dbReference type="EMBL" id="CP048630">
    <property type="protein sequence ID" value="QIB33783.1"/>
    <property type="molecule type" value="Genomic_DNA"/>
</dbReference>
<feature type="region of interest" description="Disordered" evidence="1">
    <location>
        <begin position="192"/>
        <end position="243"/>
    </location>
</feature>
<dbReference type="Pfam" id="PF09849">
    <property type="entry name" value="DUF2076"/>
    <property type="match status" value="1"/>
</dbReference>
<reference evidence="2 3" key="1">
    <citation type="submission" date="2020-02" db="EMBL/GenBank/DDBJ databases">
        <authorList>
            <person name="Li G."/>
        </authorList>
    </citation>
    <scope>NUCLEOTIDE SEQUENCE [LARGE SCALE GENOMIC DNA]</scope>
    <source>
        <strain evidence="2 3">DSM 102029</strain>
    </source>
</reference>
<sequence length="243" mass="24005">MNEQDRQAIDGLFVKLAEAESRTGPRDGEAEGFIAQCIARQPAAPYLMAQTIVMQDYALQQAQARIEELERQAAQSRAAEDEAPRPASGGLLGGLFGSSAPPARRGSVPSMPRAASGASGAWGQTGGAFNVPPPGAAGPGTPAPGAAPRPGFGGAGGGGFLAGAAQTAMGVAGGVLLGNAIAGMFRGSEAQAAESSPASAADAPAEETDAASDPATDAGYDDISASDEGGWFDGGGWFGDGEL</sequence>
<feature type="region of interest" description="Disordered" evidence="1">
    <location>
        <begin position="72"/>
        <end position="151"/>
    </location>
</feature>
<feature type="compositionally biased region" description="Low complexity" evidence="1">
    <location>
        <begin position="192"/>
        <end position="203"/>
    </location>
</feature>
<organism evidence="2 3">
    <name type="scientific">Ancylobacter pratisalsi</name>
    <dbReference type="NCBI Taxonomy" id="1745854"/>
    <lineage>
        <taxon>Bacteria</taxon>
        <taxon>Pseudomonadati</taxon>
        <taxon>Pseudomonadota</taxon>
        <taxon>Alphaproteobacteria</taxon>
        <taxon>Hyphomicrobiales</taxon>
        <taxon>Xanthobacteraceae</taxon>
        <taxon>Ancylobacter</taxon>
    </lineage>
</organism>
<gene>
    <name evidence="2" type="ORF">G3A50_08765</name>
</gene>
<keyword evidence="3" id="KW-1185">Reference proteome</keyword>
<dbReference type="InterPro" id="IPR018648">
    <property type="entry name" value="DUF2076"/>
</dbReference>